<accession>A0A177WJM4</accession>
<evidence type="ECO:0000256" key="16">
    <source>
        <dbReference type="ARBA" id="ARBA00032789"/>
    </source>
</evidence>
<dbReference type="GO" id="GO:0010945">
    <property type="term" value="F:coenzyme A diphosphatase activity"/>
    <property type="evidence" value="ECO:0007669"/>
    <property type="project" value="InterPro"/>
</dbReference>
<dbReference type="SFLD" id="SFLDS00032">
    <property type="entry name" value="Radical_SAM_3-amino-3-carboxyp"/>
    <property type="match status" value="1"/>
</dbReference>
<evidence type="ECO:0000259" key="19">
    <source>
        <dbReference type="PROSITE" id="PS51462"/>
    </source>
</evidence>
<evidence type="ECO:0000256" key="18">
    <source>
        <dbReference type="SAM" id="MobiDB-lite"/>
    </source>
</evidence>
<feature type="compositionally biased region" description="Polar residues" evidence="18">
    <location>
        <begin position="726"/>
        <end position="742"/>
    </location>
</feature>
<evidence type="ECO:0000256" key="5">
    <source>
        <dbReference type="ARBA" id="ARBA00010173"/>
    </source>
</evidence>
<keyword evidence="13" id="KW-0539">Nucleus</keyword>
<evidence type="ECO:0000313" key="20">
    <source>
        <dbReference type="EMBL" id="OAJ40012.1"/>
    </source>
</evidence>
<dbReference type="FunFam" id="1.10.287.660:FF:000001">
    <property type="entry name" value="pre-mRNA-splicing factor ISY1 homolog"/>
    <property type="match status" value="1"/>
</dbReference>
<organism evidence="20 21">
    <name type="scientific">Batrachochytrium dendrobatidis (strain JEL423)</name>
    <dbReference type="NCBI Taxonomy" id="403673"/>
    <lineage>
        <taxon>Eukaryota</taxon>
        <taxon>Fungi</taxon>
        <taxon>Fungi incertae sedis</taxon>
        <taxon>Chytridiomycota</taxon>
        <taxon>Chytridiomycota incertae sedis</taxon>
        <taxon>Chytridiomycetes</taxon>
        <taxon>Rhizophydiales</taxon>
        <taxon>Rhizophydiales incertae sedis</taxon>
        <taxon>Batrachochytrium</taxon>
    </lineage>
</organism>
<dbReference type="SUPFAM" id="SSF140102">
    <property type="entry name" value="ISY1 domain-like"/>
    <property type="match status" value="1"/>
</dbReference>
<gene>
    <name evidence="20" type="ORF">BDEG_23792</name>
</gene>
<keyword evidence="11" id="KW-0408">Iron</keyword>
<evidence type="ECO:0000256" key="3">
    <source>
        <dbReference type="ARBA" id="ARBA00005156"/>
    </source>
</evidence>
<feature type="region of interest" description="Disordered" evidence="18">
    <location>
        <begin position="1"/>
        <end position="24"/>
    </location>
</feature>
<keyword evidence="10" id="KW-0479">Metal-binding</keyword>
<dbReference type="GO" id="GO:0051536">
    <property type="term" value="F:iron-sulfur cluster binding"/>
    <property type="evidence" value="ECO:0007669"/>
    <property type="project" value="UniProtKB-KW"/>
</dbReference>
<dbReference type="GO" id="GO:0090560">
    <property type="term" value="F:2-(3-amino-3-carboxypropyl)histidine synthase activity"/>
    <property type="evidence" value="ECO:0007669"/>
    <property type="project" value="UniProtKB-EC"/>
</dbReference>
<dbReference type="GO" id="GO:0017183">
    <property type="term" value="P:protein histidyl modification to diphthamide"/>
    <property type="evidence" value="ECO:0007669"/>
    <property type="project" value="UniProtKB-UniPathway"/>
</dbReference>
<dbReference type="Gene3D" id="3.40.50.11850">
    <property type="entry name" value="Diphthamide synthesis DPH1/DPH2 domain 2"/>
    <property type="match status" value="1"/>
</dbReference>
<dbReference type="InterPro" id="IPR016435">
    <property type="entry name" value="DPH1/DPH2"/>
</dbReference>
<reference evidence="20 21" key="1">
    <citation type="submission" date="2006-10" db="EMBL/GenBank/DDBJ databases">
        <title>The Genome Sequence of Batrachochytrium dendrobatidis JEL423.</title>
        <authorList>
            <consortium name="The Broad Institute Genome Sequencing Platform"/>
            <person name="Birren B."/>
            <person name="Lander E."/>
            <person name="Galagan J."/>
            <person name="Cuomo C."/>
            <person name="Devon K."/>
            <person name="Jaffe D."/>
            <person name="Butler J."/>
            <person name="Alvarez P."/>
            <person name="Gnerre S."/>
            <person name="Grabherr M."/>
            <person name="Kleber M."/>
            <person name="Mauceli E."/>
            <person name="Brockman W."/>
            <person name="Young S."/>
            <person name="LaButti K."/>
            <person name="Sykes S."/>
            <person name="DeCaprio D."/>
            <person name="Crawford M."/>
            <person name="Koehrsen M."/>
            <person name="Engels R."/>
            <person name="Montgomery P."/>
            <person name="Pearson M."/>
            <person name="Howarth C."/>
            <person name="Larson L."/>
            <person name="White J."/>
            <person name="O'Leary S."/>
            <person name="Kodira C."/>
            <person name="Zeng Q."/>
            <person name="Yandava C."/>
            <person name="Alvarado L."/>
            <person name="Longcore J."/>
            <person name="James T."/>
        </authorList>
    </citation>
    <scope>NUCLEOTIDE SEQUENCE [LARGE SCALE GENOMIC DNA]</scope>
    <source>
        <strain evidence="20 21">JEL423</strain>
    </source>
</reference>
<dbReference type="AlphaFoldDB" id="A0A177WJM4"/>
<dbReference type="SUPFAM" id="SSF55811">
    <property type="entry name" value="Nudix"/>
    <property type="match status" value="1"/>
</dbReference>
<dbReference type="FunFam" id="3.40.50.11860:FF:000002">
    <property type="entry name" value="2-(3-amino-3-carboxypropyl)histidine synthase subunit 1"/>
    <property type="match status" value="1"/>
</dbReference>
<reference evidence="20 21" key="2">
    <citation type="submission" date="2016-05" db="EMBL/GenBank/DDBJ databases">
        <title>Lineage-specific infection strategies underlie the spectrum of fungal disease in amphibians.</title>
        <authorList>
            <person name="Cuomo C.A."/>
            <person name="Farrer R.A."/>
            <person name="James T."/>
            <person name="Longcore J."/>
            <person name="Birren B."/>
        </authorList>
    </citation>
    <scope>NUCLEOTIDE SEQUENCE [LARGE SCALE GENOMIC DNA]</scope>
    <source>
        <strain evidence="20 21">JEL423</strain>
    </source>
</reference>
<dbReference type="NCBIfam" id="TIGR00322">
    <property type="entry name" value="diphth2_R"/>
    <property type="match status" value="1"/>
</dbReference>
<dbReference type="UniPathway" id="UPA00559"/>
<dbReference type="InterPro" id="IPR037200">
    <property type="entry name" value="Isy1_sf"/>
</dbReference>
<dbReference type="Gene3D" id="3.90.79.10">
    <property type="entry name" value="Nucleoside Triphosphate Pyrophosphohydrolase"/>
    <property type="match status" value="1"/>
</dbReference>
<feature type="compositionally biased region" description="Polar residues" evidence="18">
    <location>
        <begin position="13"/>
        <end position="24"/>
    </location>
</feature>
<evidence type="ECO:0000256" key="6">
    <source>
        <dbReference type="ARBA" id="ARBA00012221"/>
    </source>
</evidence>
<protein>
    <recommendedName>
        <fullName evidence="7">2-(3-amino-3-carboxypropyl)histidine synthase subunit 1</fullName>
        <ecNumber evidence="6">2.5.1.108</ecNumber>
    </recommendedName>
    <alternativeName>
        <fullName evidence="15">Diphthamide biosynthesis protein 1</fullName>
    </alternativeName>
    <alternativeName>
        <fullName evidence="16">Diphtheria toxin resistance protein 1</fullName>
    </alternativeName>
    <alternativeName>
        <fullName evidence="14">S-adenosyl-L-methionine:L-histidine 3-amino-3-carboxypropyltransferase 1</fullName>
    </alternativeName>
</protein>
<dbReference type="GO" id="GO:0046872">
    <property type="term" value="F:metal ion binding"/>
    <property type="evidence" value="ECO:0007669"/>
    <property type="project" value="UniProtKB-KW"/>
</dbReference>
<dbReference type="PANTHER" id="PTHR10762">
    <property type="entry name" value="DIPHTHAMIDE BIOSYNTHESIS PROTEIN"/>
    <property type="match status" value="1"/>
</dbReference>
<evidence type="ECO:0000256" key="8">
    <source>
        <dbReference type="ARBA" id="ARBA00022679"/>
    </source>
</evidence>
<keyword evidence="9" id="KW-0949">S-adenosyl-L-methionine</keyword>
<keyword evidence="12" id="KW-0411">Iron-sulfur</keyword>
<dbReference type="EC" id="2.5.1.108" evidence="6"/>
<dbReference type="Pfam" id="PF00293">
    <property type="entry name" value="NUDIX"/>
    <property type="match status" value="1"/>
</dbReference>
<dbReference type="Gene3D" id="3.40.50.11840">
    <property type="entry name" value="Diphthamide synthesis DPH1/DPH2 domain 1"/>
    <property type="match status" value="1"/>
</dbReference>
<dbReference type="PANTHER" id="PTHR10762:SF1">
    <property type="entry name" value="2-(3-AMINO-3-CARBOXYPROPYL)HISTIDINE SYNTHASE SUBUNIT 1"/>
    <property type="match status" value="1"/>
</dbReference>
<dbReference type="VEuPathDB" id="FungiDB:BDEG_23792"/>
<dbReference type="InterPro" id="IPR045121">
    <property type="entry name" value="CoAse"/>
</dbReference>
<dbReference type="InterPro" id="IPR029012">
    <property type="entry name" value="Helix_hairpin_bin_sf"/>
</dbReference>
<evidence type="ECO:0000256" key="7">
    <source>
        <dbReference type="ARBA" id="ARBA00021915"/>
    </source>
</evidence>
<sequence>MYSSAPYYHHSKPSSSTADALTDRQSSQNLISNRATLNTPTLLATEAVGQQSPLGFDSHSIMFDQTTLDGYTSLLTRSLSTPASGINPHHIRYKFSTESPVREAGVLVPLCTVNGIPSVLFTVRSSNLRTHSNEVSFPGGVRDAVDTSIQATALRETMEEIGIPSTNIQILGQSTPAPSKTYSTIVTPYIGFIRSDIKQVSDVWFNKDEVAQVVAISMVDLLDPSKQQIQTFRGIGVKISTWPVPGTTHRIWGLTAYILDQFINNIVTKYHFGEVECCNPTDDIHKIHQSSCCREPSVNTTNASSRAELARKRFIGKQQQKIASNNENVQDAALTLSGVSTAFPNIKSVIPVEILMDEQLNDAIKVLPANYNFEIHKSVWQIRKHGAKKVALQFPEGLLMFALAIADILERFANVETLVMGDVTYGACCIDDYTARAVGCDYMVHYGHSCLIPVDVTSIKTLYVFVDIAIDSDHFTATVRRNIDTGKRIALVATIQFIASLQAVSKDLASDYTLFVPQAKPLSPGEILGCTAPKLVDQDMIIYLGDGRFHLESIMIANPTLPAYRYDPYSKVFTREYYEHEEMRELREYAIQQGKKARKFGLIVGTLGRQGSPKVRKYLESQFVAHNIPFVTVLLSEIFPAKLALFTDVDAWVQISCPRLSIDWGYSFSKPLLTPYEAAVVFQQTPKWESSYPMDFYAKDSLGPWTPNHVPPTVRDPTKKKRIMGSKTNKNTSKPNSFPTATKSRKMARNEEKAQSMLYRFREAQRIEAGGSSGNEKRPYLASTVKSLKEAEKWRRDVIREISKKIEHIKDSGLTDFQVRDLNDEINKRMRERRHWEVQIRELGGTDYIRRGRNVLDLEGKSVPGTKGYRYYGRATELPGIKELFQQAALDSTKVAPEDMWHRVDSDYYGYRDEDNGRLVAFEQEEELETKNAVIDRFGKEGAEYLDMTQIQLPSVPSQQEVKDWFMRKRKQEVADRYLQPYSLVVEH</sequence>
<dbReference type="Gene3D" id="1.10.287.660">
    <property type="entry name" value="Helix hairpin bin"/>
    <property type="match status" value="1"/>
</dbReference>
<dbReference type="InterPro" id="IPR042263">
    <property type="entry name" value="DPH1/DPH2_1"/>
</dbReference>
<keyword evidence="8" id="KW-0808">Transferase</keyword>
<dbReference type="GO" id="GO:0000350">
    <property type="term" value="P:generation of catalytic spliceosome for second transesterification step"/>
    <property type="evidence" value="ECO:0007669"/>
    <property type="project" value="InterPro"/>
</dbReference>
<comment type="similarity">
    <text evidence="4">Belongs to the ISY1 family.</text>
</comment>
<comment type="pathway">
    <text evidence="3">Protein modification; peptidyl-diphthamide biosynthesis.</text>
</comment>
<dbReference type="OrthoDB" id="1649088at2759"/>
<evidence type="ECO:0000256" key="1">
    <source>
        <dbReference type="ARBA" id="ARBA00001966"/>
    </source>
</evidence>
<dbReference type="EMBL" id="DS022303">
    <property type="protein sequence ID" value="OAJ40012.1"/>
    <property type="molecule type" value="Genomic_DNA"/>
</dbReference>
<evidence type="ECO:0000256" key="9">
    <source>
        <dbReference type="ARBA" id="ARBA00022691"/>
    </source>
</evidence>
<evidence type="ECO:0000256" key="4">
    <source>
        <dbReference type="ARBA" id="ARBA00007002"/>
    </source>
</evidence>
<dbReference type="eggNOG" id="KOG2648">
    <property type="taxonomic scope" value="Eukaryota"/>
</dbReference>
<dbReference type="FunFam" id="3.40.50.11840:FF:000001">
    <property type="entry name" value="2-(3-amino-3-carboxypropyl)histidine synthase subunit 1"/>
    <property type="match status" value="1"/>
</dbReference>
<comment type="subcellular location">
    <subcellularLocation>
        <location evidence="2">Nucleus</location>
    </subcellularLocation>
</comment>
<comment type="cofactor">
    <cofactor evidence="1">
        <name>[4Fe-4S] cluster</name>
        <dbReference type="ChEBI" id="CHEBI:49883"/>
    </cofactor>
</comment>
<evidence type="ECO:0000256" key="10">
    <source>
        <dbReference type="ARBA" id="ARBA00022723"/>
    </source>
</evidence>
<evidence type="ECO:0000313" key="21">
    <source>
        <dbReference type="Proteomes" id="UP000077115"/>
    </source>
</evidence>
<dbReference type="InterPro" id="IPR009360">
    <property type="entry name" value="Isy1"/>
</dbReference>
<dbReference type="PROSITE" id="PS51462">
    <property type="entry name" value="NUDIX"/>
    <property type="match status" value="1"/>
</dbReference>
<dbReference type="CDD" id="cd03426">
    <property type="entry name" value="NUDIX_CoAse_Nudt7"/>
    <property type="match status" value="1"/>
</dbReference>
<evidence type="ECO:0000256" key="13">
    <source>
        <dbReference type="ARBA" id="ARBA00023242"/>
    </source>
</evidence>
<dbReference type="Pfam" id="PF01866">
    <property type="entry name" value="Diphthamide_syn"/>
    <property type="match status" value="1"/>
</dbReference>
<dbReference type="InterPro" id="IPR015797">
    <property type="entry name" value="NUDIX_hydrolase-like_dom_sf"/>
</dbReference>
<dbReference type="FunFam" id="3.40.50.11850:FF:000001">
    <property type="entry name" value="2-(3-amino-3-carboxypropyl)histidine synthase subunit 1"/>
    <property type="match status" value="1"/>
</dbReference>
<comment type="similarity">
    <text evidence="5">Belongs to the DPH1/DPH2 family. DPH1 subfamily.</text>
</comment>
<evidence type="ECO:0000256" key="17">
    <source>
        <dbReference type="ARBA" id="ARBA00048403"/>
    </source>
</evidence>
<feature type="region of interest" description="Disordered" evidence="18">
    <location>
        <begin position="707"/>
        <end position="749"/>
    </location>
</feature>
<dbReference type="STRING" id="403673.A0A177WJM4"/>
<dbReference type="Gene3D" id="3.40.50.11860">
    <property type="entry name" value="Diphthamide synthesis DPH1/DPH2 domain 3"/>
    <property type="match status" value="1"/>
</dbReference>
<evidence type="ECO:0000256" key="12">
    <source>
        <dbReference type="ARBA" id="ARBA00023014"/>
    </source>
</evidence>
<dbReference type="GO" id="GO:0005634">
    <property type="term" value="C:nucleus"/>
    <property type="evidence" value="ECO:0007669"/>
    <property type="project" value="UniProtKB-SubCell"/>
</dbReference>
<dbReference type="InterPro" id="IPR000086">
    <property type="entry name" value="NUDIX_hydrolase_dom"/>
</dbReference>
<evidence type="ECO:0000256" key="14">
    <source>
        <dbReference type="ARBA" id="ARBA00031690"/>
    </source>
</evidence>
<dbReference type="Pfam" id="PF06246">
    <property type="entry name" value="Isy1"/>
    <property type="match status" value="1"/>
</dbReference>
<dbReference type="Proteomes" id="UP000077115">
    <property type="component" value="Unassembled WGS sequence"/>
</dbReference>
<proteinExistence type="inferred from homology"/>
<dbReference type="InterPro" id="IPR042264">
    <property type="entry name" value="DPH1/DPH2_2"/>
</dbReference>
<evidence type="ECO:0000256" key="2">
    <source>
        <dbReference type="ARBA" id="ARBA00004123"/>
    </source>
</evidence>
<evidence type="ECO:0000256" key="11">
    <source>
        <dbReference type="ARBA" id="ARBA00023004"/>
    </source>
</evidence>
<name>A0A177WJM4_BATDL</name>
<comment type="catalytic activity">
    <reaction evidence="17">
        <text>L-histidyl-[translation elongation factor 2] + S-adenosyl-L-methionine = 2-[(3S)-amino-3-carboxypropyl]-L-histidyl-[translation elongation factor 2] + S-methyl-5'-thioadenosine + H(+)</text>
        <dbReference type="Rhea" id="RHEA:36783"/>
        <dbReference type="Rhea" id="RHEA-COMP:9748"/>
        <dbReference type="Rhea" id="RHEA-COMP:9749"/>
        <dbReference type="ChEBI" id="CHEBI:15378"/>
        <dbReference type="ChEBI" id="CHEBI:17509"/>
        <dbReference type="ChEBI" id="CHEBI:29979"/>
        <dbReference type="ChEBI" id="CHEBI:59789"/>
        <dbReference type="ChEBI" id="CHEBI:73995"/>
        <dbReference type="EC" id="2.5.1.108"/>
    </reaction>
</comment>
<evidence type="ECO:0000256" key="15">
    <source>
        <dbReference type="ARBA" id="ARBA00032574"/>
    </source>
</evidence>
<feature type="domain" description="Nudix hydrolase" evidence="19">
    <location>
        <begin position="101"/>
        <end position="238"/>
    </location>
</feature>
<dbReference type="InterPro" id="IPR042265">
    <property type="entry name" value="DPH1/DPH2_3"/>
</dbReference>